<feature type="transmembrane region" description="Helical" evidence="2">
    <location>
        <begin position="140"/>
        <end position="157"/>
    </location>
</feature>
<keyword evidence="2" id="KW-0472">Membrane</keyword>
<feature type="non-terminal residue" evidence="3">
    <location>
        <position position="1"/>
    </location>
</feature>
<organism evidence="3">
    <name type="scientific">Polyporus grammocephalus</name>
    <dbReference type="NCBI Taxonomy" id="196234"/>
    <lineage>
        <taxon>Eukaryota</taxon>
        <taxon>Fungi</taxon>
        <taxon>Dikarya</taxon>
        <taxon>Basidiomycota</taxon>
        <taxon>Agaricomycotina</taxon>
        <taxon>Agaricomycetes</taxon>
        <taxon>Polyporales</taxon>
        <taxon>Polyporaceae</taxon>
        <taxon>Polyporus</taxon>
    </lineage>
</organism>
<name>C7DK11_9APHY</name>
<evidence type="ECO:0000256" key="1">
    <source>
        <dbReference type="SAM" id="MobiDB-lite"/>
    </source>
</evidence>
<evidence type="ECO:0000313" key="3">
    <source>
        <dbReference type="EMBL" id="ACT52865.1"/>
    </source>
</evidence>
<sequence>ISASTPRRVSPGAPLLVHGRSTTRSSPGLLRSCWRKAARIYSPTIAWRLASGCFWSPVKTLNWRRSRASRSGGAPACPPKRSCSVATPVGSPQLRCTQAAIRPASRRSPALRGPLISPRPLQSPNSPVAGSPVCPQGKPMLYLFLCTLMLILCIAEFHRQMLGLIGHGHRLAPVRGIGSFLIAGAFCAPVLTLMVSILLGVESISDEQSRITVNLLLAASLASLGLFVFDFNKAWASKSFGFWATWWLAILLMAGVVGSMSAYKHLSFLGHDAGWV</sequence>
<dbReference type="AlphaFoldDB" id="C7DK11"/>
<feature type="non-terminal residue" evidence="3">
    <location>
        <position position="276"/>
    </location>
</feature>
<feature type="transmembrane region" description="Helical" evidence="2">
    <location>
        <begin position="211"/>
        <end position="229"/>
    </location>
</feature>
<dbReference type="EMBL" id="GQ141656">
    <property type="protein sequence ID" value="ACT52865.1"/>
    <property type="molecule type" value="mRNA"/>
</dbReference>
<feature type="region of interest" description="Disordered" evidence="1">
    <location>
        <begin position="1"/>
        <end position="25"/>
    </location>
</feature>
<accession>C7DK11</accession>
<proteinExistence type="evidence at transcript level"/>
<keyword evidence="2" id="KW-0812">Transmembrane</keyword>
<feature type="transmembrane region" description="Helical" evidence="2">
    <location>
        <begin position="177"/>
        <end position="199"/>
    </location>
</feature>
<feature type="region of interest" description="Disordered" evidence="1">
    <location>
        <begin position="105"/>
        <end position="129"/>
    </location>
</feature>
<reference evidence="3" key="1">
    <citation type="submission" date="2009-05" db="EMBL/GenBank/DDBJ databases">
        <title>Characterization of Differentially Expressed Genes Related to Laccase Biosynthesis of White-Rot Fungus TR16.</title>
        <authorList>
            <person name="Chen Q.-T."/>
            <person name="Guo L.-Q."/>
            <person name="Lin J.-F."/>
        </authorList>
    </citation>
    <scope>NUCLEOTIDE SEQUENCE</scope>
    <source>
        <strain evidence="3">TR16</strain>
    </source>
</reference>
<feature type="transmembrane region" description="Helical" evidence="2">
    <location>
        <begin position="241"/>
        <end position="263"/>
    </location>
</feature>
<protein>
    <submittedName>
        <fullName evidence="3">Oxidoreductase with transcriptional repressor</fullName>
    </submittedName>
</protein>
<evidence type="ECO:0000256" key="2">
    <source>
        <dbReference type="SAM" id="Phobius"/>
    </source>
</evidence>
<keyword evidence="2" id="KW-1133">Transmembrane helix</keyword>